<dbReference type="InterPro" id="IPR003140">
    <property type="entry name" value="PLipase/COase/thioEstase"/>
</dbReference>
<keyword evidence="5" id="KW-1185">Reference proteome</keyword>
<evidence type="ECO:0000256" key="2">
    <source>
        <dbReference type="ARBA" id="ARBA00022801"/>
    </source>
</evidence>
<comment type="similarity">
    <text evidence="1">Belongs to the AB hydrolase superfamily. AB hydrolase 2 family.</text>
</comment>
<dbReference type="Proteomes" id="UP000706039">
    <property type="component" value="Unassembled WGS sequence"/>
</dbReference>
<evidence type="ECO:0000256" key="1">
    <source>
        <dbReference type="ARBA" id="ARBA00006499"/>
    </source>
</evidence>
<dbReference type="Gene3D" id="3.40.50.1820">
    <property type="entry name" value="alpha/beta hydrolase"/>
    <property type="match status" value="1"/>
</dbReference>
<evidence type="ECO:0000259" key="3">
    <source>
        <dbReference type="Pfam" id="PF02230"/>
    </source>
</evidence>
<dbReference type="SUPFAM" id="SSF53474">
    <property type="entry name" value="alpha/beta-Hydrolases"/>
    <property type="match status" value="1"/>
</dbReference>
<evidence type="ECO:0000313" key="5">
    <source>
        <dbReference type="Proteomes" id="UP000706039"/>
    </source>
</evidence>
<dbReference type="Pfam" id="PF02230">
    <property type="entry name" value="Abhydrolase_2"/>
    <property type="match status" value="1"/>
</dbReference>
<feature type="domain" description="Phospholipase/carboxylesterase/thioesterase" evidence="3">
    <location>
        <begin position="7"/>
        <end position="161"/>
    </location>
</feature>
<dbReference type="RefSeq" id="WP_222991386.1">
    <property type="nucleotide sequence ID" value="NZ_JAINVV010000008.1"/>
</dbReference>
<keyword evidence="2" id="KW-0378">Hydrolase</keyword>
<reference evidence="4 5" key="1">
    <citation type="submission" date="2021-08" db="EMBL/GenBank/DDBJ databases">
        <authorList>
            <person name="Tuo L."/>
        </authorList>
    </citation>
    <scope>NUCLEOTIDE SEQUENCE [LARGE SCALE GENOMIC DNA]</scope>
    <source>
        <strain evidence="4 5">JCM 31229</strain>
    </source>
</reference>
<organism evidence="4 5">
    <name type="scientific">Sphingomonas colocasiae</name>
    <dbReference type="NCBI Taxonomy" id="1848973"/>
    <lineage>
        <taxon>Bacteria</taxon>
        <taxon>Pseudomonadati</taxon>
        <taxon>Pseudomonadota</taxon>
        <taxon>Alphaproteobacteria</taxon>
        <taxon>Sphingomonadales</taxon>
        <taxon>Sphingomonadaceae</taxon>
        <taxon>Sphingomonas</taxon>
    </lineage>
</organism>
<name>A0ABS7PTJ6_9SPHN</name>
<dbReference type="PANTHER" id="PTHR10655:SF17">
    <property type="entry name" value="LYSOPHOSPHOLIPASE-LIKE PROTEIN 1"/>
    <property type="match status" value="1"/>
</dbReference>
<dbReference type="InterPro" id="IPR029058">
    <property type="entry name" value="AB_hydrolase_fold"/>
</dbReference>
<dbReference type="PANTHER" id="PTHR10655">
    <property type="entry name" value="LYSOPHOSPHOLIPASE-RELATED"/>
    <property type="match status" value="1"/>
</dbReference>
<dbReference type="InterPro" id="IPR050565">
    <property type="entry name" value="LYPA1-2/EST-like"/>
</dbReference>
<proteinExistence type="inferred from homology"/>
<dbReference type="EMBL" id="JAINVV010000008">
    <property type="protein sequence ID" value="MBY8824314.1"/>
    <property type="molecule type" value="Genomic_DNA"/>
</dbReference>
<gene>
    <name evidence="4" type="ORF">K7G82_18565</name>
</gene>
<accession>A0ABS7PTJ6</accession>
<protein>
    <recommendedName>
        <fullName evidence="3">Phospholipase/carboxylesterase/thioesterase domain-containing protein</fullName>
    </recommendedName>
</protein>
<sequence length="197" mass="19962">MSPPLALILHGLGHDPATAVATFAPALPPAMPLLAPAGALPFGENGGRAWFGVTFIDGGPVADAAQEAASRADLIALAEALDRPALLLGFGQGGVIALTAFLARPDLFAGCAVAGGRLLLEALPGLPPMPAHRGKPVFWAHGRSDPAIAFAAAQAGRAALAAYDVSLAIVDHDGGHDLPRTAADGLRDWLDQLVQTP</sequence>
<evidence type="ECO:0000313" key="4">
    <source>
        <dbReference type="EMBL" id="MBY8824314.1"/>
    </source>
</evidence>
<comment type="caution">
    <text evidence="4">The sequence shown here is derived from an EMBL/GenBank/DDBJ whole genome shotgun (WGS) entry which is preliminary data.</text>
</comment>